<organism evidence="3 4">
    <name type="scientific">Oleoguttula mirabilis</name>
    <dbReference type="NCBI Taxonomy" id="1507867"/>
    <lineage>
        <taxon>Eukaryota</taxon>
        <taxon>Fungi</taxon>
        <taxon>Dikarya</taxon>
        <taxon>Ascomycota</taxon>
        <taxon>Pezizomycotina</taxon>
        <taxon>Dothideomycetes</taxon>
        <taxon>Dothideomycetidae</taxon>
        <taxon>Mycosphaerellales</taxon>
        <taxon>Teratosphaeriaceae</taxon>
        <taxon>Oleoguttula</taxon>
    </lineage>
</organism>
<accession>A0AAV9J5L5</accession>
<keyword evidence="2" id="KW-0812">Transmembrane</keyword>
<evidence type="ECO:0000256" key="2">
    <source>
        <dbReference type="SAM" id="Phobius"/>
    </source>
</evidence>
<dbReference type="AlphaFoldDB" id="A0AAV9J5L5"/>
<feature type="compositionally biased region" description="Low complexity" evidence="1">
    <location>
        <begin position="103"/>
        <end position="129"/>
    </location>
</feature>
<feature type="region of interest" description="Disordered" evidence="1">
    <location>
        <begin position="88"/>
        <end position="152"/>
    </location>
</feature>
<protein>
    <submittedName>
        <fullName evidence="3">Uncharacterized protein</fullName>
    </submittedName>
</protein>
<dbReference type="PANTHER" id="PTHR42077">
    <property type="entry name" value="YALI0F30239P"/>
    <property type="match status" value="1"/>
</dbReference>
<gene>
    <name evidence="3" type="ORF">LTR36_009289</name>
</gene>
<keyword evidence="2" id="KW-0472">Membrane</keyword>
<feature type="transmembrane region" description="Helical" evidence="2">
    <location>
        <begin position="6"/>
        <end position="28"/>
    </location>
</feature>
<proteinExistence type="predicted"/>
<comment type="caution">
    <text evidence="3">The sequence shown here is derived from an EMBL/GenBank/DDBJ whole genome shotgun (WGS) entry which is preliminary data.</text>
</comment>
<evidence type="ECO:0000313" key="4">
    <source>
        <dbReference type="Proteomes" id="UP001324427"/>
    </source>
</evidence>
<dbReference type="Proteomes" id="UP001324427">
    <property type="component" value="Unassembled WGS sequence"/>
</dbReference>
<dbReference type="EMBL" id="JAVFHQ010000069">
    <property type="protein sequence ID" value="KAK4540332.1"/>
    <property type="molecule type" value="Genomic_DNA"/>
</dbReference>
<sequence length="152" mass="16458">MAGFSSLIPLIILLVLVAVGGFVAYAMYQWSNELAERANKKMEEKNIGFTKEGGLRVGVREMADERYADKTQNVLVNVWNNAAFPNYKSRLGWNTKPVDKKASSSSATARPSAPRASSSQSKTQSSSAAHLSPPVQRGSQKRSASPVPGGWE</sequence>
<name>A0AAV9J5L5_9PEZI</name>
<evidence type="ECO:0000256" key="1">
    <source>
        <dbReference type="SAM" id="MobiDB-lite"/>
    </source>
</evidence>
<evidence type="ECO:0000313" key="3">
    <source>
        <dbReference type="EMBL" id="KAK4540332.1"/>
    </source>
</evidence>
<keyword evidence="2" id="KW-1133">Transmembrane helix</keyword>
<reference evidence="3 4" key="1">
    <citation type="submission" date="2021-11" db="EMBL/GenBank/DDBJ databases">
        <title>Black yeast isolated from Biological Soil Crust.</title>
        <authorList>
            <person name="Kurbessoian T."/>
        </authorList>
    </citation>
    <scope>NUCLEOTIDE SEQUENCE [LARGE SCALE GENOMIC DNA]</scope>
    <source>
        <strain evidence="3 4">CCFEE 5522</strain>
    </source>
</reference>
<dbReference type="PANTHER" id="PTHR42077:SF1">
    <property type="entry name" value="YALI0F30239P"/>
    <property type="match status" value="1"/>
</dbReference>
<keyword evidence="4" id="KW-1185">Reference proteome</keyword>